<evidence type="ECO:0000313" key="2">
    <source>
        <dbReference type="Proteomes" id="UP000567885"/>
    </source>
</evidence>
<proteinExistence type="predicted"/>
<reference evidence="1 2" key="1">
    <citation type="submission" date="2020-05" db="EMBL/GenBank/DDBJ databases">
        <title>Identification and distribution of gene clusters putatively required for synthesis of sphingolipid metabolism inhibitors in phylogenetically diverse species of the filamentous fungus Fusarium.</title>
        <authorList>
            <person name="Kim H.-S."/>
            <person name="Busman M."/>
            <person name="Brown D.W."/>
            <person name="Divon H."/>
            <person name="Uhlig S."/>
            <person name="Proctor R.H."/>
        </authorList>
    </citation>
    <scope>NUCLEOTIDE SEQUENCE [LARGE SCALE GENOMIC DNA]</scope>
    <source>
        <strain evidence="1 2">NRRL 20693</strain>
    </source>
</reference>
<dbReference type="Proteomes" id="UP000567885">
    <property type="component" value="Unassembled WGS sequence"/>
</dbReference>
<comment type="caution">
    <text evidence="1">The sequence shown here is derived from an EMBL/GenBank/DDBJ whole genome shotgun (WGS) entry which is preliminary data.</text>
</comment>
<dbReference type="EMBL" id="JAAGWQ010000038">
    <property type="protein sequence ID" value="KAF5675656.1"/>
    <property type="molecule type" value="Genomic_DNA"/>
</dbReference>
<dbReference type="AlphaFoldDB" id="A0A8H5TQZ5"/>
<accession>A0A8H5TQZ5</accession>
<gene>
    <name evidence="1" type="ORF">FHETE_2506</name>
</gene>
<evidence type="ECO:0000313" key="1">
    <source>
        <dbReference type="EMBL" id="KAF5675656.1"/>
    </source>
</evidence>
<protein>
    <submittedName>
        <fullName evidence="1">Uncharacterized protein</fullName>
    </submittedName>
</protein>
<name>A0A8H5TQZ5_FUSHE</name>
<sequence length="430" mass="47928">MSLPNNKGKHRLSLSSDQVNFKRGRAVYVIESPGGTMKEADPSTIHRPKFSAMDATGSKPAEAKVPKPAVPRIQITGSNTKEPHRTVPKPFGFIPGPSPAGGSNRSLPLNLQSREFIPRAAEKEGSQQRDRYRNITQDLTLEHLQNLSVRAKLRKGIAMGFANNLTNRNTANSGYRKLISSMTVEEMMGRVDIEHHMSSELFRLQYEGVPGRVEMTNVEETDESFGPLGRAICHHKRTQLIDSRLPQVHVASARLRAITGTGNNNPYTPIPLPSYSPNTCMLVESGFYDFASFRNCAPPNPPSLSSWLGWARYHFGFKKLELESLRFIRDDQKEKSMRQIVPIGSPDSTSSNNDEKFKVLDLDTTKGSITVYQSNVICGNPPQVQSWTWFEIVKPLLDVLGPTPAELYTIPNSILLFATPTASIERIKEE</sequence>
<organism evidence="1 2">
    <name type="scientific">Fusarium heterosporum</name>
    <dbReference type="NCBI Taxonomy" id="42747"/>
    <lineage>
        <taxon>Eukaryota</taxon>
        <taxon>Fungi</taxon>
        <taxon>Dikarya</taxon>
        <taxon>Ascomycota</taxon>
        <taxon>Pezizomycotina</taxon>
        <taxon>Sordariomycetes</taxon>
        <taxon>Hypocreomycetidae</taxon>
        <taxon>Hypocreales</taxon>
        <taxon>Nectriaceae</taxon>
        <taxon>Fusarium</taxon>
        <taxon>Fusarium heterosporum species complex</taxon>
    </lineage>
</organism>
<keyword evidence="2" id="KW-1185">Reference proteome</keyword>
<dbReference type="OrthoDB" id="5102470at2759"/>